<dbReference type="STRING" id="658057.SAMN04488032_106149"/>
<dbReference type="PROSITE" id="PS50850">
    <property type="entry name" value="MFS"/>
    <property type="match status" value="1"/>
</dbReference>
<dbReference type="InterPro" id="IPR004812">
    <property type="entry name" value="Efflux_drug-R_Bcr/CmlA"/>
</dbReference>
<dbReference type="InterPro" id="IPR011701">
    <property type="entry name" value="MFS"/>
</dbReference>
<feature type="transmembrane region" description="Helical" evidence="8">
    <location>
        <begin position="280"/>
        <end position="298"/>
    </location>
</feature>
<dbReference type="AlphaFoldDB" id="A0A1Y5S6F5"/>
<keyword evidence="8" id="KW-0997">Cell inner membrane</keyword>
<dbReference type="NCBIfam" id="TIGR00710">
    <property type="entry name" value="efflux_Bcr_CflA"/>
    <property type="match status" value="1"/>
</dbReference>
<feature type="transmembrane region" description="Helical" evidence="8">
    <location>
        <begin position="104"/>
        <end position="125"/>
    </location>
</feature>
<keyword evidence="5 8" id="KW-0812">Transmembrane</keyword>
<feature type="transmembrane region" description="Helical" evidence="8">
    <location>
        <begin position="12"/>
        <end position="28"/>
    </location>
</feature>
<keyword evidence="11" id="KW-1185">Reference proteome</keyword>
<keyword evidence="7 8" id="KW-0472">Membrane</keyword>
<gene>
    <name evidence="10" type="primary">bcr_1</name>
    <name evidence="10" type="ORF">PAM7971_01404</name>
</gene>
<dbReference type="InterPro" id="IPR036259">
    <property type="entry name" value="MFS_trans_sf"/>
</dbReference>
<evidence type="ECO:0000256" key="3">
    <source>
        <dbReference type="ARBA" id="ARBA00022448"/>
    </source>
</evidence>
<feature type="transmembrane region" description="Helical" evidence="8">
    <location>
        <begin position="214"/>
        <end position="238"/>
    </location>
</feature>
<feature type="transmembrane region" description="Helical" evidence="8">
    <location>
        <begin position="137"/>
        <end position="159"/>
    </location>
</feature>
<comment type="similarity">
    <text evidence="2 8">Belongs to the major facilitator superfamily. Bcr/CmlA family.</text>
</comment>
<dbReference type="CDD" id="cd17320">
    <property type="entry name" value="MFS_MdfA_MDR_like"/>
    <property type="match status" value="1"/>
</dbReference>
<evidence type="ECO:0000259" key="9">
    <source>
        <dbReference type="PROSITE" id="PS50850"/>
    </source>
</evidence>
<dbReference type="Gene3D" id="1.20.1720.10">
    <property type="entry name" value="Multidrug resistance protein D"/>
    <property type="match status" value="1"/>
</dbReference>
<feature type="transmembrane region" description="Helical" evidence="8">
    <location>
        <begin position="366"/>
        <end position="387"/>
    </location>
</feature>
<sequence length="401" mass="43435">MNIEQPKLGKRGTLFLLVILGAFPPLTMDLYLPALPQMAEIFATSHGMINLTLGAYMVAFAVGMLFWGPLSERMGRKPILFAALAIYIVSSLLCALANSVEHLIAFRIVQGFAGGGITVVGTSIVKDMFDGRERERMMATVMSLVIIAPMVGPVLGAFLLKVASWHAMFIVLAVFACFAGWLVALYHETVVDKSTAPILKSWSRLGVVLKNPHFAYLLMLFSLVPMCLMAFLGIAAYVYIDDFGMSEQTFSFIFAFNAVCATLGPFLYLRLSRIIQVQSVILGCFAMIVIGGIAMLFFGGYSLWVFAAVAATTTVCVIIVRVPGVNLMLDQQTKDTGSAAALIQFSGTLLGAGAVQIVSANSHNLIRNYGILLIVIGTACATLWLIAKHRPFVAQKLPQRT</sequence>
<keyword evidence="4" id="KW-1003">Cell membrane</keyword>
<feature type="transmembrane region" description="Helical" evidence="8">
    <location>
        <begin position="304"/>
        <end position="329"/>
    </location>
</feature>
<keyword evidence="3 8" id="KW-0813">Transport</keyword>
<dbReference type="InterPro" id="IPR020846">
    <property type="entry name" value="MFS_dom"/>
</dbReference>
<dbReference type="EMBL" id="FWFW01000003">
    <property type="protein sequence ID" value="SLN33611.1"/>
    <property type="molecule type" value="Genomic_DNA"/>
</dbReference>
<dbReference type="GO" id="GO:0042910">
    <property type="term" value="F:xenobiotic transmembrane transporter activity"/>
    <property type="evidence" value="ECO:0007669"/>
    <property type="project" value="InterPro"/>
</dbReference>
<proteinExistence type="inferred from homology"/>
<feature type="transmembrane region" description="Helical" evidence="8">
    <location>
        <begin position="250"/>
        <end position="268"/>
    </location>
</feature>
<evidence type="ECO:0000313" key="11">
    <source>
        <dbReference type="Proteomes" id="UP000193307"/>
    </source>
</evidence>
<feature type="transmembrane region" description="Helical" evidence="8">
    <location>
        <begin position="341"/>
        <end position="360"/>
    </location>
</feature>
<evidence type="ECO:0000313" key="10">
    <source>
        <dbReference type="EMBL" id="SLN33611.1"/>
    </source>
</evidence>
<protein>
    <recommendedName>
        <fullName evidence="8">Bcr/CflA family efflux transporter</fullName>
    </recommendedName>
</protein>
<evidence type="ECO:0000256" key="4">
    <source>
        <dbReference type="ARBA" id="ARBA00022475"/>
    </source>
</evidence>
<evidence type="ECO:0000256" key="2">
    <source>
        <dbReference type="ARBA" id="ARBA00006236"/>
    </source>
</evidence>
<evidence type="ECO:0000256" key="7">
    <source>
        <dbReference type="ARBA" id="ARBA00023136"/>
    </source>
</evidence>
<feature type="transmembrane region" description="Helical" evidence="8">
    <location>
        <begin position="48"/>
        <end position="67"/>
    </location>
</feature>
<dbReference type="PANTHER" id="PTHR23502:SF132">
    <property type="entry name" value="POLYAMINE TRANSPORTER 2-RELATED"/>
    <property type="match status" value="1"/>
</dbReference>
<dbReference type="PANTHER" id="PTHR23502">
    <property type="entry name" value="MAJOR FACILITATOR SUPERFAMILY"/>
    <property type="match status" value="1"/>
</dbReference>
<keyword evidence="6 8" id="KW-1133">Transmembrane helix</keyword>
<dbReference type="GO" id="GO:0005886">
    <property type="term" value="C:plasma membrane"/>
    <property type="evidence" value="ECO:0007669"/>
    <property type="project" value="UniProtKB-SubCell"/>
</dbReference>
<dbReference type="Proteomes" id="UP000193307">
    <property type="component" value="Unassembled WGS sequence"/>
</dbReference>
<dbReference type="SUPFAM" id="SSF103473">
    <property type="entry name" value="MFS general substrate transporter"/>
    <property type="match status" value="1"/>
</dbReference>
<feature type="transmembrane region" description="Helical" evidence="8">
    <location>
        <begin position="165"/>
        <end position="186"/>
    </location>
</feature>
<dbReference type="RefSeq" id="WP_085848279.1">
    <property type="nucleotide sequence ID" value="NZ_FNZV01000006.1"/>
</dbReference>
<evidence type="ECO:0000256" key="8">
    <source>
        <dbReference type="RuleBase" id="RU365088"/>
    </source>
</evidence>
<dbReference type="OrthoDB" id="9800416at2"/>
<reference evidence="10 11" key="1">
    <citation type="submission" date="2017-03" db="EMBL/GenBank/DDBJ databases">
        <authorList>
            <person name="Afonso C.L."/>
            <person name="Miller P.J."/>
            <person name="Scott M.A."/>
            <person name="Spackman E."/>
            <person name="Goraichik I."/>
            <person name="Dimitrov K.M."/>
            <person name="Suarez D.L."/>
            <person name="Swayne D.E."/>
        </authorList>
    </citation>
    <scope>NUCLEOTIDE SEQUENCE [LARGE SCALE GENOMIC DNA]</scope>
    <source>
        <strain evidence="10 11">CECT 7971</strain>
    </source>
</reference>
<comment type="subcellular location">
    <subcellularLocation>
        <location evidence="8">Cell inner membrane</location>
        <topology evidence="8">Multi-pass membrane protein</topology>
    </subcellularLocation>
    <subcellularLocation>
        <location evidence="1">Cell membrane</location>
        <topology evidence="1">Multi-pass membrane protein</topology>
    </subcellularLocation>
</comment>
<feature type="transmembrane region" description="Helical" evidence="8">
    <location>
        <begin position="79"/>
        <end position="98"/>
    </location>
</feature>
<dbReference type="Pfam" id="PF07690">
    <property type="entry name" value="MFS_1"/>
    <property type="match status" value="1"/>
</dbReference>
<evidence type="ECO:0000256" key="5">
    <source>
        <dbReference type="ARBA" id="ARBA00022692"/>
    </source>
</evidence>
<feature type="domain" description="Major facilitator superfamily (MFS) profile" evidence="9">
    <location>
        <begin position="13"/>
        <end position="401"/>
    </location>
</feature>
<evidence type="ECO:0000256" key="6">
    <source>
        <dbReference type="ARBA" id="ARBA00022989"/>
    </source>
</evidence>
<evidence type="ECO:0000256" key="1">
    <source>
        <dbReference type="ARBA" id="ARBA00004651"/>
    </source>
</evidence>
<name>A0A1Y5S6F5_9RHOB</name>
<dbReference type="GO" id="GO:1990961">
    <property type="term" value="P:xenobiotic detoxification by transmembrane export across the plasma membrane"/>
    <property type="evidence" value="ECO:0007669"/>
    <property type="project" value="InterPro"/>
</dbReference>
<accession>A0A1Y5S6F5</accession>
<organism evidence="10 11">
    <name type="scientific">Pacificibacter marinus</name>
    <dbReference type="NCBI Taxonomy" id="658057"/>
    <lineage>
        <taxon>Bacteria</taxon>
        <taxon>Pseudomonadati</taxon>
        <taxon>Pseudomonadota</taxon>
        <taxon>Alphaproteobacteria</taxon>
        <taxon>Rhodobacterales</taxon>
        <taxon>Roseobacteraceae</taxon>
        <taxon>Pacificibacter</taxon>
    </lineage>
</organism>